<evidence type="ECO:0000313" key="2">
    <source>
        <dbReference type="EMBL" id="SVB73695.1"/>
    </source>
</evidence>
<accession>A0A382GG28</accession>
<dbReference type="InterPro" id="IPR015813">
    <property type="entry name" value="Pyrv/PenolPyrv_kinase-like_dom"/>
</dbReference>
<dbReference type="EMBL" id="UINC01055149">
    <property type="protein sequence ID" value="SVB73695.1"/>
    <property type="molecule type" value="Genomic_DNA"/>
</dbReference>
<reference evidence="2" key="1">
    <citation type="submission" date="2018-05" db="EMBL/GenBank/DDBJ databases">
        <authorList>
            <person name="Lanie J.A."/>
            <person name="Ng W.-L."/>
            <person name="Kazmierczak K.M."/>
            <person name="Andrzejewski T.M."/>
            <person name="Davidsen T.M."/>
            <person name="Wayne K.J."/>
            <person name="Tettelin H."/>
            <person name="Glass J.I."/>
            <person name="Rusch D."/>
            <person name="Podicherti R."/>
            <person name="Tsui H.-C.T."/>
            <person name="Winkler M.E."/>
        </authorList>
    </citation>
    <scope>NUCLEOTIDE SEQUENCE</scope>
</reference>
<organism evidence="2">
    <name type="scientific">marine metagenome</name>
    <dbReference type="NCBI Taxonomy" id="408172"/>
    <lineage>
        <taxon>unclassified sequences</taxon>
        <taxon>metagenomes</taxon>
        <taxon>ecological metagenomes</taxon>
    </lineage>
</organism>
<dbReference type="Pfam" id="PF02896">
    <property type="entry name" value="PEP-utilizers_C"/>
    <property type="match status" value="1"/>
</dbReference>
<dbReference type="PANTHER" id="PTHR46244:SF6">
    <property type="entry name" value="PHOSPHOENOLPYRUVATE-PROTEIN PHOSPHOTRANSFERASE"/>
    <property type="match status" value="1"/>
</dbReference>
<dbReference type="PANTHER" id="PTHR46244">
    <property type="entry name" value="PHOSPHOENOLPYRUVATE-PROTEIN PHOSPHOTRANSFERASE"/>
    <property type="match status" value="1"/>
</dbReference>
<dbReference type="InterPro" id="IPR050499">
    <property type="entry name" value="PEP-utilizing_PTS_enzyme"/>
</dbReference>
<dbReference type="NCBIfam" id="TIGR01417">
    <property type="entry name" value="PTS_I_fam"/>
    <property type="match status" value="1"/>
</dbReference>
<dbReference type="GO" id="GO:0016772">
    <property type="term" value="F:transferase activity, transferring phosphorus-containing groups"/>
    <property type="evidence" value="ECO:0007669"/>
    <property type="project" value="InterPro"/>
</dbReference>
<evidence type="ECO:0000259" key="1">
    <source>
        <dbReference type="Pfam" id="PF02896"/>
    </source>
</evidence>
<sequence>FLYLLRHGLPTEEEQYQAYRKIAEQMSPRQVIIRTLDLGTDKMPDRLSLKPEANPALGFRGIRLCLANPDIFKTQLRAILRASTVGNLSIMFPMISRVSEIRQAKEVLSEVRRDLTAEGTSFDESMQVGIMIEVPSAAITASNLALEADFFSIGTNDLIQYTLAVDRGNTEVASIYDAYDPAVLHLISQVVKAAHDHNIWVGVCGMMAGDPYTACLLLGLGLDELSMSPIDIPEVKRTIRSSCYSDLKEIADHVLSLPNSDEIHEYVKKRLGS</sequence>
<dbReference type="InterPro" id="IPR023151">
    <property type="entry name" value="PEP_util_CS"/>
</dbReference>
<protein>
    <recommendedName>
        <fullName evidence="1">PEP-utilising enzyme C-terminal domain-containing protein</fullName>
    </recommendedName>
</protein>
<dbReference type="InterPro" id="IPR006318">
    <property type="entry name" value="PTS_EI-like"/>
</dbReference>
<feature type="non-terminal residue" evidence="2">
    <location>
        <position position="1"/>
    </location>
</feature>
<dbReference type="PROSITE" id="PS00742">
    <property type="entry name" value="PEP_ENZYMES_2"/>
    <property type="match status" value="1"/>
</dbReference>
<dbReference type="InterPro" id="IPR040442">
    <property type="entry name" value="Pyrv_kinase-like_dom_sf"/>
</dbReference>
<dbReference type="PRINTS" id="PR01736">
    <property type="entry name" value="PHPHTRNFRASE"/>
</dbReference>
<gene>
    <name evidence="2" type="ORF">METZ01_LOCUS226549</name>
</gene>
<dbReference type="AlphaFoldDB" id="A0A382GG28"/>
<dbReference type="InterPro" id="IPR000121">
    <property type="entry name" value="PEP_util_C"/>
</dbReference>
<dbReference type="Gene3D" id="3.20.20.60">
    <property type="entry name" value="Phosphoenolpyruvate-binding domains"/>
    <property type="match status" value="1"/>
</dbReference>
<name>A0A382GG28_9ZZZZ</name>
<dbReference type="SUPFAM" id="SSF51621">
    <property type="entry name" value="Phosphoenolpyruvate/pyruvate domain"/>
    <property type="match status" value="1"/>
</dbReference>
<proteinExistence type="predicted"/>
<feature type="domain" description="PEP-utilising enzyme C-terminal" evidence="1">
    <location>
        <begin position="1"/>
        <end position="241"/>
    </location>
</feature>